<comment type="caution">
    <text evidence="2">The sequence shown here is derived from an EMBL/GenBank/DDBJ whole genome shotgun (WGS) entry which is preliminary data.</text>
</comment>
<dbReference type="CDD" id="cd02440">
    <property type="entry name" value="AdoMet_MTases"/>
    <property type="match status" value="1"/>
</dbReference>
<reference evidence="2 3" key="1">
    <citation type="submission" date="2017-06" db="EMBL/GenBank/DDBJ databases">
        <title>Comparative genomic analysis of Ambrosia Fusariam Clade fungi.</title>
        <authorList>
            <person name="Stajich J.E."/>
            <person name="Carrillo J."/>
            <person name="Kijimoto T."/>
            <person name="Eskalen A."/>
            <person name="O'Donnell K."/>
            <person name="Kasson M."/>
        </authorList>
    </citation>
    <scope>NUCLEOTIDE SEQUENCE [LARGE SCALE GENOMIC DNA]</scope>
    <source>
        <strain evidence="2 3">NRRL62579</strain>
    </source>
</reference>
<accession>A0A428RWN3</accession>
<dbReference type="Gene3D" id="3.40.50.150">
    <property type="entry name" value="Vaccinia Virus protein VP39"/>
    <property type="match status" value="1"/>
</dbReference>
<evidence type="ECO:0000256" key="1">
    <source>
        <dbReference type="ARBA" id="ARBA00038158"/>
    </source>
</evidence>
<dbReference type="SUPFAM" id="SSF53335">
    <property type="entry name" value="S-adenosyl-L-methionine-dependent methyltransferases"/>
    <property type="match status" value="1"/>
</dbReference>
<sequence>WEKRYYGYTNRLTLNDIVQVIEDVKDVKLGVTYDSRDALNREECTLLPGPTESGFTDRPIIEPDEEVGEDQDSSLGTDFASSSSSIRSSILSYRQENGRTYHRYKDGKYNMPNDDLECERLDLQHHLVTLTLGGRLGMAPPNDPDSKVGRVLDVGTGTGIWAVDFGDEHPESQVVGVDLSPIQPSFVPPNVEFFVDDIEEPWSFSKPFDYVHSRMMTFSIKSWPEYIRNIYDNLNPGGYVELVEIDLFGKSDDGTLKEHHELTRCVRLLDEASTKIGRKFQDNKKNKDILRETGFVDIVETTFKWPTGPWPKDKKYKELGQWYNTSMDAFQGLESLVMAAFTRVLGWTKEEVIVHLAMVRKEMSDKSIHAYWPIYSTYGRRPLE</sequence>
<name>A0A428RWN3_9HYPO</name>
<dbReference type="InterPro" id="IPR029063">
    <property type="entry name" value="SAM-dependent_MTases_sf"/>
</dbReference>
<organism evidence="2 3">
    <name type="scientific">Fusarium oligoseptatum</name>
    <dbReference type="NCBI Taxonomy" id="2604345"/>
    <lineage>
        <taxon>Eukaryota</taxon>
        <taxon>Fungi</taxon>
        <taxon>Dikarya</taxon>
        <taxon>Ascomycota</taxon>
        <taxon>Pezizomycotina</taxon>
        <taxon>Sordariomycetes</taxon>
        <taxon>Hypocreomycetidae</taxon>
        <taxon>Hypocreales</taxon>
        <taxon>Nectriaceae</taxon>
        <taxon>Fusarium</taxon>
        <taxon>Fusarium solani species complex</taxon>
    </lineage>
</organism>
<dbReference type="Proteomes" id="UP000287144">
    <property type="component" value="Unassembled WGS sequence"/>
</dbReference>
<dbReference type="EMBL" id="NKCK01000439">
    <property type="protein sequence ID" value="RSL81942.1"/>
    <property type="molecule type" value="Genomic_DNA"/>
</dbReference>
<dbReference type="AlphaFoldDB" id="A0A428RWN3"/>
<dbReference type="Pfam" id="PF13489">
    <property type="entry name" value="Methyltransf_23"/>
    <property type="match status" value="1"/>
</dbReference>
<dbReference type="GO" id="GO:0008168">
    <property type="term" value="F:methyltransferase activity"/>
    <property type="evidence" value="ECO:0007669"/>
    <property type="project" value="TreeGrafter"/>
</dbReference>
<protein>
    <recommendedName>
        <fullName evidence="4">Methyltransferase</fullName>
    </recommendedName>
</protein>
<comment type="similarity">
    <text evidence="1">Belongs to the methyltransferase superfamily. LaeA methyltransferase family.</text>
</comment>
<dbReference type="STRING" id="1325735.A0A428RWN3"/>
<evidence type="ECO:0008006" key="4">
    <source>
        <dbReference type="Google" id="ProtNLM"/>
    </source>
</evidence>
<evidence type="ECO:0000313" key="2">
    <source>
        <dbReference type="EMBL" id="RSL81942.1"/>
    </source>
</evidence>
<dbReference type="PANTHER" id="PTHR43591:SF31">
    <property type="entry name" value="LAEA-LIKE, PUTATIVE (AFU_ORTHOLOGUE AFUA_8G01930)-RELATED"/>
    <property type="match status" value="1"/>
</dbReference>
<evidence type="ECO:0000313" key="3">
    <source>
        <dbReference type="Proteomes" id="UP000287144"/>
    </source>
</evidence>
<dbReference type="PANTHER" id="PTHR43591">
    <property type="entry name" value="METHYLTRANSFERASE"/>
    <property type="match status" value="1"/>
</dbReference>
<keyword evidence="3" id="KW-1185">Reference proteome</keyword>
<feature type="non-terminal residue" evidence="2">
    <location>
        <position position="1"/>
    </location>
</feature>
<gene>
    <name evidence="2" type="ORF">CEP52_017077</name>
</gene>
<proteinExistence type="inferred from homology"/>